<accession>A0ABP8R685</accession>
<dbReference type="SUPFAM" id="SSF53850">
    <property type="entry name" value="Periplasmic binding protein-like II"/>
    <property type="match status" value="1"/>
</dbReference>
<sequence length="334" mass="37460">MMARLHLTFACGDYDRTRALAEETIRPDGIDLTYLRLPVEETFFRMMRHQEFEVAEMSLSSYVLSLRPGDVGASPFVALPVFTSRMFRHGSLYCNADAGIASPEDLRGKVVGTPEYQLTACVWMRGILGDRHGVPFDSVSYVTGGQETAGRIEKASVDLPDSLRISRVPEGRTLSAMLATGEIDALCTPRVPSPFVAGDPRVRRVFPDVVASEKEYYAATGIFPIMHVVVIRRDVYDRHRWVAQSLYKALLAAKDEAYADLYDTSALRFALPWLIPQLEEARALMGKDFWSYGLDGNHATLATFLRYHHEQGLSTRRWTPEELFAPESTESAVI</sequence>
<dbReference type="Gene3D" id="3.40.190.10">
    <property type="entry name" value="Periplasmic binding protein-like II"/>
    <property type="match status" value="1"/>
</dbReference>
<dbReference type="Proteomes" id="UP001500503">
    <property type="component" value="Unassembled WGS sequence"/>
</dbReference>
<gene>
    <name evidence="1" type="ORF">GCM10023191_094530</name>
</gene>
<keyword evidence="2" id="KW-1185">Reference proteome</keyword>
<organism evidence="1 2">
    <name type="scientific">Actinoallomurus oryzae</name>
    <dbReference type="NCBI Taxonomy" id="502180"/>
    <lineage>
        <taxon>Bacteria</taxon>
        <taxon>Bacillati</taxon>
        <taxon>Actinomycetota</taxon>
        <taxon>Actinomycetes</taxon>
        <taxon>Streptosporangiales</taxon>
        <taxon>Thermomonosporaceae</taxon>
        <taxon>Actinoallomurus</taxon>
    </lineage>
</organism>
<comment type="caution">
    <text evidence="1">The sequence shown here is derived from an EMBL/GenBank/DDBJ whole genome shotgun (WGS) entry which is preliminary data.</text>
</comment>
<proteinExistence type="predicted"/>
<evidence type="ECO:0000313" key="2">
    <source>
        <dbReference type="Proteomes" id="UP001500503"/>
    </source>
</evidence>
<name>A0ABP8R685_9ACTN</name>
<protein>
    <submittedName>
        <fullName evidence="1">ABC transporter substrate-binding protein</fullName>
    </submittedName>
</protein>
<dbReference type="EMBL" id="BAABHF010000061">
    <property type="protein sequence ID" value="GAA4519231.1"/>
    <property type="molecule type" value="Genomic_DNA"/>
</dbReference>
<evidence type="ECO:0000313" key="1">
    <source>
        <dbReference type="EMBL" id="GAA4519231.1"/>
    </source>
</evidence>
<dbReference type="RefSeq" id="WP_345475193.1">
    <property type="nucleotide sequence ID" value="NZ_BAABHF010000061.1"/>
</dbReference>
<reference evidence="2" key="1">
    <citation type="journal article" date="2019" name="Int. J. Syst. Evol. Microbiol.">
        <title>The Global Catalogue of Microorganisms (GCM) 10K type strain sequencing project: providing services to taxonomists for standard genome sequencing and annotation.</title>
        <authorList>
            <consortium name="The Broad Institute Genomics Platform"/>
            <consortium name="The Broad Institute Genome Sequencing Center for Infectious Disease"/>
            <person name="Wu L."/>
            <person name="Ma J."/>
        </authorList>
    </citation>
    <scope>NUCLEOTIDE SEQUENCE [LARGE SCALE GENOMIC DNA]</scope>
    <source>
        <strain evidence="2">JCM 17933</strain>
    </source>
</reference>